<dbReference type="AlphaFoldDB" id="A0A511UW93"/>
<evidence type="ECO:0000313" key="3">
    <source>
        <dbReference type="Proteomes" id="UP000321491"/>
    </source>
</evidence>
<name>A0A511UW93_9BACI</name>
<proteinExistence type="predicted"/>
<reference evidence="2 3" key="1">
    <citation type="submission" date="2019-07" db="EMBL/GenBank/DDBJ databases">
        <title>Whole genome shotgun sequence of Cerasibacillus quisquiliarum NBRC 102429.</title>
        <authorList>
            <person name="Hosoyama A."/>
            <person name="Uohara A."/>
            <person name="Ohji S."/>
            <person name="Ichikawa N."/>
        </authorList>
    </citation>
    <scope>NUCLEOTIDE SEQUENCE [LARGE SCALE GENOMIC DNA]</scope>
    <source>
        <strain evidence="2 3">NBRC 102429</strain>
    </source>
</reference>
<dbReference type="Proteomes" id="UP000321491">
    <property type="component" value="Unassembled WGS sequence"/>
</dbReference>
<organism evidence="2 3">
    <name type="scientific">Cerasibacillus quisquiliarum</name>
    <dbReference type="NCBI Taxonomy" id="227865"/>
    <lineage>
        <taxon>Bacteria</taxon>
        <taxon>Bacillati</taxon>
        <taxon>Bacillota</taxon>
        <taxon>Bacilli</taxon>
        <taxon>Bacillales</taxon>
        <taxon>Bacillaceae</taxon>
        <taxon>Cerasibacillus</taxon>
    </lineage>
</organism>
<sequence>MHPGQKYDMDEYRTIYTVDENLILDKVNTPGDWIFARSNPEYGLNIPLARDPEYNLVLKIDGKPDIIIENAKHNHEYTRSDLGLSDTDQVTEILLDFTYAPAGMHAKRQVHYYFNVKPGYIGEVENRFNVRIKPDKKAIEDWNEMVENTKDKTRYRSISDSGIWWYRYNNPNTWDSLASDRHATIVPKPTNQPPIATVGVELLEHHGGQVHHGENRMKVRLQQAERAEQEDDKKEEKKAD</sequence>
<feature type="region of interest" description="Disordered" evidence="1">
    <location>
        <begin position="209"/>
        <end position="240"/>
    </location>
</feature>
<protein>
    <submittedName>
        <fullName evidence="2">Uncharacterized protein</fullName>
    </submittedName>
</protein>
<keyword evidence="3" id="KW-1185">Reference proteome</keyword>
<gene>
    <name evidence="2" type="ORF">CQU01_11480</name>
</gene>
<dbReference type="EMBL" id="BJXW01000011">
    <property type="protein sequence ID" value="GEN30910.1"/>
    <property type="molecule type" value="Genomic_DNA"/>
</dbReference>
<comment type="caution">
    <text evidence="2">The sequence shown here is derived from an EMBL/GenBank/DDBJ whole genome shotgun (WGS) entry which is preliminary data.</text>
</comment>
<dbReference type="RefSeq" id="WP_146936636.1">
    <property type="nucleotide sequence ID" value="NZ_BJXW01000011.1"/>
</dbReference>
<evidence type="ECO:0000313" key="2">
    <source>
        <dbReference type="EMBL" id="GEN30910.1"/>
    </source>
</evidence>
<accession>A0A511UW93</accession>
<dbReference type="OrthoDB" id="2056845at2"/>
<evidence type="ECO:0000256" key="1">
    <source>
        <dbReference type="SAM" id="MobiDB-lite"/>
    </source>
</evidence>